<dbReference type="Gene3D" id="2.40.50.140">
    <property type="entry name" value="Nucleic acid-binding proteins"/>
    <property type="match status" value="1"/>
</dbReference>
<dbReference type="GO" id="GO:0046872">
    <property type="term" value="F:metal ion binding"/>
    <property type="evidence" value="ECO:0007669"/>
    <property type="project" value="UniProtKB-KW"/>
</dbReference>
<sequence>MIQGKIVKALSGFYYVMAENETYTCKGRGLFRKQKVSPLVGDIVEFELDPDSQSGTIQKIHDRSNELVRPPVANVDQAIIVSSMIEPPLNPLLLNRFLVLVEHKEIEPLLLFTKGDLADKEVQDSCKEYAKAYEKAGYRTLMIPNENDAFAEQIRPYLNDRISVIAGQSGVGKSTILNRLKPELNLETNDISKSLGRGKHTTRHVELHPVFEGYIADTPGFSSLEFDGIELEDLRECFPEFVDREEGCKFRGCFHVNEPKCAVKAAVEQGEIQAFRYEHYLDFYEEIKNRKPRY</sequence>
<reference evidence="13 14" key="1">
    <citation type="submission" date="2017-06" db="EMBL/GenBank/DDBJ databases">
        <title>the draft geome sequence of Illustriluteabacillus marina B3227.</title>
        <authorList>
            <person name="He R.-H."/>
            <person name="Du Z.-J."/>
        </authorList>
    </citation>
    <scope>NUCLEOTIDE SEQUENCE [LARGE SCALE GENOMIC DNA]</scope>
    <source>
        <strain evidence="13 14">B3227</strain>
    </source>
</reference>
<dbReference type="Gene3D" id="3.40.50.300">
    <property type="entry name" value="P-loop containing nucleotide triphosphate hydrolases"/>
    <property type="match status" value="1"/>
</dbReference>
<dbReference type="GO" id="GO:0005737">
    <property type="term" value="C:cytoplasm"/>
    <property type="evidence" value="ECO:0007669"/>
    <property type="project" value="UniProtKB-SubCell"/>
</dbReference>
<feature type="binding site" evidence="10">
    <location>
        <position position="261"/>
    </location>
    <ligand>
        <name>Zn(2+)</name>
        <dbReference type="ChEBI" id="CHEBI:29105"/>
    </ligand>
</feature>
<dbReference type="EC" id="3.6.1.-" evidence="10"/>
<keyword evidence="2 10" id="KW-0690">Ribosome biogenesis</keyword>
<dbReference type="InterPro" id="IPR031944">
    <property type="entry name" value="RsgA_N"/>
</dbReference>
<feature type="domain" description="EngC GTPase" evidence="11">
    <location>
        <begin position="73"/>
        <end position="222"/>
    </location>
</feature>
<dbReference type="InterPro" id="IPR027417">
    <property type="entry name" value="P-loop_NTPase"/>
</dbReference>
<feature type="binding site" evidence="10">
    <location>
        <begin position="113"/>
        <end position="116"/>
    </location>
    <ligand>
        <name>GTP</name>
        <dbReference type="ChEBI" id="CHEBI:37565"/>
    </ligand>
</feature>
<dbReference type="Pfam" id="PF16745">
    <property type="entry name" value="RsgA_N"/>
    <property type="match status" value="1"/>
</dbReference>
<keyword evidence="5 10" id="KW-0547">Nucleotide-binding</keyword>
<dbReference type="PANTHER" id="PTHR32120:SF11">
    <property type="entry name" value="SMALL RIBOSOMAL SUBUNIT BIOGENESIS GTPASE RSGA 1, MITOCHONDRIAL-RELATED"/>
    <property type="match status" value="1"/>
</dbReference>
<dbReference type="Pfam" id="PF03193">
    <property type="entry name" value="RsgA_GTPase"/>
    <property type="match status" value="1"/>
</dbReference>
<feature type="binding site" evidence="10">
    <location>
        <begin position="167"/>
        <end position="175"/>
    </location>
    <ligand>
        <name>GTP</name>
        <dbReference type="ChEBI" id="CHEBI:37565"/>
    </ligand>
</feature>
<dbReference type="Proteomes" id="UP000243524">
    <property type="component" value="Unassembled WGS sequence"/>
</dbReference>
<dbReference type="CDD" id="cd04466">
    <property type="entry name" value="S1_YloQ_GTPase"/>
    <property type="match status" value="1"/>
</dbReference>
<feature type="binding site" evidence="10">
    <location>
        <position position="253"/>
    </location>
    <ligand>
        <name>Zn(2+)</name>
        <dbReference type="ChEBI" id="CHEBI:29105"/>
    </ligand>
</feature>
<evidence type="ECO:0000259" key="12">
    <source>
        <dbReference type="PROSITE" id="PS51721"/>
    </source>
</evidence>
<dbReference type="InterPro" id="IPR012340">
    <property type="entry name" value="NA-bd_OB-fold"/>
</dbReference>
<dbReference type="EMBL" id="PJNH01000001">
    <property type="protein sequence ID" value="PKR78574.1"/>
    <property type="molecule type" value="Genomic_DNA"/>
</dbReference>
<feature type="domain" description="CP-type G" evidence="12">
    <location>
        <begin position="64"/>
        <end position="224"/>
    </location>
</feature>
<evidence type="ECO:0000256" key="6">
    <source>
        <dbReference type="ARBA" id="ARBA00022801"/>
    </source>
</evidence>
<evidence type="ECO:0000256" key="8">
    <source>
        <dbReference type="ARBA" id="ARBA00022884"/>
    </source>
</evidence>
<evidence type="ECO:0000313" key="14">
    <source>
        <dbReference type="Proteomes" id="UP000243524"/>
    </source>
</evidence>
<feature type="binding site" evidence="10">
    <location>
        <position position="248"/>
    </location>
    <ligand>
        <name>Zn(2+)</name>
        <dbReference type="ChEBI" id="CHEBI:29105"/>
    </ligand>
</feature>
<evidence type="ECO:0000256" key="3">
    <source>
        <dbReference type="ARBA" id="ARBA00022723"/>
    </source>
</evidence>
<dbReference type="OrthoDB" id="9809485at2"/>
<keyword evidence="3 10" id="KW-0479">Metal-binding</keyword>
<name>A0A2I0QW84_9BACI</name>
<keyword evidence="9 10" id="KW-0342">GTP-binding</keyword>
<dbReference type="InterPro" id="IPR030378">
    <property type="entry name" value="G_CP_dom"/>
</dbReference>
<dbReference type="SUPFAM" id="SSF52540">
    <property type="entry name" value="P-loop containing nucleoside triphosphate hydrolases"/>
    <property type="match status" value="1"/>
</dbReference>
<evidence type="ECO:0000256" key="5">
    <source>
        <dbReference type="ARBA" id="ARBA00022741"/>
    </source>
</evidence>
<comment type="caution">
    <text evidence="13">The sequence shown here is derived from an EMBL/GenBank/DDBJ whole genome shotgun (WGS) entry which is preliminary data.</text>
</comment>
<evidence type="ECO:0000256" key="7">
    <source>
        <dbReference type="ARBA" id="ARBA00022833"/>
    </source>
</evidence>
<dbReference type="GO" id="GO:0005525">
    <property type="term" value="F:GTP binding"/>
    <property type="evidence" value="ECO:0007669"/>
    <property type="project" value="UniProtKB-UniRule"/>
</dbReference>
<evidence type="ECO:0000313" key="13">
    <source>
        <dbReference type="EMBL" id="PKR78574.1"/>
    </source>
</evidence>
<evidence type="ECO:0000256" key="1">
    <source>
        <dbReference type="ARBA" id="ARBA00022490"/>
    </source>
</evidence>
<dbReference type="GO" id="GO:0003924">
    <property type="term" value="F:GTPase activity"/>
    <property type="evidence" value="ECO:0007669"/>
    <property type="project" value="UniProtKB-UniRule"/>
</dbReference>
<organism evidence="13 14">
    <name type="scientific">Halalkalibacillus sediminis</name>
    <dbReference type="NCBI Taxonomy" id="2018042"/>
    <lineage>
        <taxon>Bacteria</taxon>
        <taxon>Bacillati</taxon>
        <taxon>Bacillota</taxon>
        <taxon>Bacilli</taxon>
        <taxon>Bacillales</taxon>
        <taxon>Bacillaceae</taxon>
        <taxon>Halalkalibacillus</taxon>
    </lineage>
</organism>
<protein>
    <recommendedName>
        <fullName evidence="10">Small ribosomal subunit biogenesis GTPase RsgA</fullName>
        <ecNumber evidence="10">3.6.1.-</ecNumber>
    </recommendedName>
</protein>
<keyword evidence="14" id="KW-1185">Reference proteome</keyword>
<dbReference type="Gene3D" id="1.10.40.50">
    <property type="entry name" value="Probable gtpase engc, domain 3"/>
    <property type="match status" value="1"/>
</dbReference>
<dbReference type="AlphaFoldDB" id="A0A2I0QW84"/>
<comment type="subunit">
    <text evidence="10">Monomer. Associates with 30S ribosomal subunit, binds 16S rRNA.</text>
</comment>
<keyword evidence="8 10" id="KW-0694">RNA-binding</keyword>
<accession>A0A2I0QW84</accession>
<keyword evidence="4 10" id="KW-0699">rRNA-binding</keyword>
<dbReference type="GO" id="GO:0042274">
    <property type="term" value="P:ribosomal small subunit biogenesis"/>
    <property type="evidence" value="ECO:0007669"/>
    <property type="project" value="UniProtKB-UniRule"/>
</dbReference>
<dbReference type="CDD" id="cd01854">
    <property type="entry name" value="YjeQ_EngC"/>
    <property type="match status" value="1"/>
</dbReference>
<comment type="cofactor">
    <cofactor evidence="10">
        <name>Zn(2+)</name>
        <dbReference type="ChEBI" id="CHEBI:29105"/>
    </cofactor>
    <text evidence="10">Binds 1 zinc ion per subunit.</text>
</comment>
<dbReference type="InterPro" id="IPR010914">
    <property type="entry name" value="RsgA_GTPase_dom"/>
</dbReference>
<comment type="function">
    <text evidence="10">One of several proteins that assist in the late maturation steps of the functional core of the 30S ribosomal subunit. Helps release RbfA from mature subunits. May play a role in the assembly of ribosomal proteins into the subunit. Circularly permuted GTPase that catalyzes slow GTP hydrolysis, GTPase activity is stimulated by the 30S ribosomal subunit.</text>
</comment>
<evidence type="ECO:0000256" key="9">
    <source>
        <dbReference type="ARBA" id="ARBA00023134"/>
    </source>
</evidence>
<proteinExistence type="inferred from homology"/>
<dbReference type="NCBIfam" id="TIGR00157">
    <property type="entry name" value="ribosome small subunit-dependent GTPase A"/>
    <property type="match status" value="1"/>
</dbReference>
<comment type="similarity">
    <text evidence="10">Belongs to the TRAFAC class YlqF/YawG GTPase family. RsgA subfamily.</text>
</comment>
<evidence type="ECO:0000256" key="4">
    <source>
        <dbReference type="ARBA" id="ARBA00022730"/>
    </source>
</evidence>
<dbReference type="RefSeq" id="WP_101330317.1">
    <property type="nucleotide sequence ID" value="NZ_PJNH01000001.1"/>
</dbReference>
<comment type="subcellular location">
    <subcellularLocation>
        <location evidence="10">Cytoplasm</location>
    </subcellularLocation>
</comment>
<dbReference type="PROSITE" id="PS50936">
    <property type="entry name" value="ENGC_GTPASE"/>
    <property type="match status" value="1"/>
</dbReference>
<evidence type="ECO:0000256" key="10">
    <source>
        <dbReference type="HAMAP-Rule" id="MF_01820"/>
    </source>
</evidence>
<keyword evidence="6 10" id="KW-0378">Hydrolase</keyword>
<evidence type="ECO:0000256" key="2">
    <source>
        <dbReference type="ARBA" id="ARBA00022517"/>
    </source>
</evidence>
<keyword evidence="1 10" id="KW-0963">Cytoplasm</keyword>
<evidence type="ECO:0000259" key="11">
    <source>
        <dbReference type="PROSITE" id="PS50936"/>
    </source>
</evidence>
<feature type="binding site" evidence="10">
    <location>
        <position position="255"/>
    </location>
    <ligand>
        <name>Zn(2+)</name>
        <dbReference type="ChEBI" id="CHEBI:29105"/>
    </ligand>
</feature>
<dbReference type="HAMAP" id="MF_01820">
    <property type="entry name" value="GTPase_RsgA"/>
    <property type="match status" value="1"/>
</dbReference>
<dbReference type="GO" id="GO:0019843">
    <property type="term" value="F:rRNA binding"/>
    <property type="evidence" value="ECO:0007669"/>
    <property type="project" value="UniProtKB-KW"/>
</dbReference>
<dbReference type="InterPro" id="IPR004881">
    <property type="entry name" value="Ribosome_biogen_GTPase_RsgA"/>
</dbReference>
<dbReference type="PANTHER" id="PTHR32120">
    <property type="entry name" value="SMALL RIBOSOMAL SUBUNIT BIOGENESIS GTPASE RSGA"/>
    <property type="match status" value="1"/>
</dbReference>
<gene>
    <name evidence="10 13" type="primary">rsgA</name>
    <name evidence="13" type="ORF">CEY16_02120</name>
</gene>
<dbReference type="PROSITE" id="PS51721">
    <property type="entry name" value="G_CP"/>
    <property type="match status" value="1"/>
</dbReference>
<dbReference type="SUPFAM" id="SSF50249">
    <property type="entry name" value="Nucleic acid-binding proteins"/>
    <property type="match status" value="1"/>
</dbReference>
<keyword evidence="7 10" id="KW-0862">Zinc</keyword>